<reference evidence="1 2" key="1">
    <citation type="submission" date="2020-07" db="EMBL/GenBank/DDBJ databases">
        <title>Complete genome and description of Corynebacterium incognita strain Marseille-Q3630 sp. nov.</title>
        <authorList>
            <person name="Boxberger M."/>
        </authorList>
    </citation>
    <scope>NUCLEOTIDE SEQUENCE [LARGE SCALE GENOMIC DNA]</scope>
    <source>
        <strain evidence="1 2">Marseille-Q3630</strain>
    </source>
</reference>
<dbReference type="Proteomes" id="UP000515743">
    <property type="component" value="Chromosome"/>
</dbReference>
<dbReference type="EMBL" id="CP059404">
    <property type="protein sequence ID" value="QNE89079.1"/>
    <property type="molecule type" value="Genomic_DNA"/>
</dbReference>
<dbReference type="RefSeq" id="WP_185175465.1">
    <property type="nucleotide sequence ID" value="NZ_CP059404.1"/>
</dbReference>
<dbReference type="AlphaFoldDB" id="A0A7G7CNB3"/>
<protein>
    <submittedName>
        <fullName evidence="1">Uncharacterized protein</fullName>
    </submittedName>
</protein>
<accession>A0A7G7CNB3</accession>
<dbReference type="KEGG" id="cik:H0194_08335"/>
<proteinExistence type="predicted"/>
<keyword evidence="2" id="KW-1185">Reference proteome</keyword>
<evidence type="ECO:0000313" key="1">
    <source>
        <dbReference type="EMBL" id="QNE89079.1"/>
    </source>
</evidence>
<name>A0A7G7CNB3_9CORY</name>
<gene>
    <name evidence="1" type="ORF">H0194_08335</name>
</gene>
<organism evidence="1 2">
    <name type="scientific">Corynebacterium incognita</name>
    <dbReference type="NCBI Taxonomy" id="2754725"/>
    <lineage>
        <taxon>Bacteria</taxon>
        <taxon>Bacillati</taxon>
        <taxon>Actinomycetota</taxon>
        <taxon>Actinomycetes</taxon>
        <taxon>Mycobacteriales</taxon>
        <taxon>Corynebacteriaceae</taxon>
        <taxon>Corynebacterium</taxon>
    </lineage>
</organism>
<evidence type="ECO:0000313" key="2">
    <source>
        <dbReference type="Proteomes" id="UP000515743"/>
    </source>
</evidence>
<sequence length="106" mass="11702">MASGSDGYLGKLLQPVLEVACGHRLPKALDSRRYSKSVQLHAAAWHKRNRILAHKYGPRRRTVSAEIKSLHMREAGEFFGTTALAGRIHGFSGRLHGGAVVVFRIL</sequence>